<dbReference type="CDD" id="cd00397">
    <property type="entry name" value="DNA_BRE_C"/>
    <property type="match status" value="1"/>
</dbReference>
<name>A0A0J9H571_9RHOB</name>
<dbReference type="InterPro" id="IPR010998">
    <property type="entry name" value="Integrase_recombinase_N"/>
</dbReference>
<dbReference type="OrthoDB" id="7354488at2"/>
<dbReference type="Gene3D" id="1.10.443.10">
    <property type="entry name" value="Intergrase catalytic core"/>
    <property type="match status" value="1"/>
</dbReference>
<evidence type="ECO:0000313" key="6">
    <source>
        <dbReference type="EMBL" id="KMW60728.1"/>
    </source>
</evidence>
<proteinExistence type="inferred from homology"/>
<gene>
    <name evidence="6" type="ORF">AIOL_000892</name>
</gene>
<evidence type="ECO:0000313" key="7">
    <source>
        <dbReference type="Proteomes" id="UP000037178"/>
    </source>
</evidence>
<organism evidence="6 7">
    <name type="scientific">Candidatus Rhodobacter oscarellae</name>
    <dbReference type="NCBI Taxonomy" id="1675527"/>
    <lineage>
        <taxon>Bacteria</taxon>
        <taxon>Pseudomonadati</taxon>
        <taxon>Pseudomonadota</taxon>
        <taxon>Alphaproteobacteria</taxon>
        <taxon>Rhodobacterales</taxon>
        <taxon>Rhodobacter group</taxon>
        <taxon>Rhodobacter</taxon>
    </lineage>
</organism>
<feature type="domain" description="Tyr recombinase" evidence="5">
    <location>
        <begin position="127"/>
        <end position="336"/>
    </location>
</feature>
<evidence type="ECO:0000256" key="2">
    <source>
        <dbReference type="ARBA" id="ARBA00022908"/>
    </source>
</evidence>
<dbReference type="PANTHER" id="PTHR30349">
    <property type="entry name" value="PHAGE INTEGRASE-RELATED"/>
    <property type="match status" value="1"/>
</dbReference>
<keyword evidence="7" id="KW-1185">Reference proteome</keyword>
<keyword evidence="4" id="KW-0233">DNA recombination</keyword>
<dbReference type="PANTHER" id="PTHR30349:SF64">
    <property type="entry name" value="PROPHAGE INTEGRASE INTD-RELATED"/>
    <property type="match status" value="1"/>
</dbReference>
<dbReference type="AlphaFoldDB" id="A0A0J9H571"/>
<dbReference type="InterPro" id="IPR011010">
    <property type="entry name" value="DNA_brk_join_enz"/>
</dbReference>
<sequence>MPKQASKNIRIKRKYLLWRRDAKGHSEASVDKAAASISTYERFLAGKDFRAFHAERARAFKRFLSQQKHERSGKALSSGTVNGILRDVQAFFQWLADQPGYKSRIDRSDIAYLTPDRKSEAQRRGNLWKPHPSPEQARHVLNKMPNDTVIQRRDRALVAFLFLTGAREGSAISVQLRHMDLANACVHFDGRGVYTKFGKRFSTAFFPIGGGAERILSDWIAELRKTHLFGDSDPVFPKTKVGIGSDRRFSVQGIDRAPWASASALAKIFKATFEAAGLPPYSPHRVRDMIAELARDHCRTPEDYKAWSQNMGHEDVLTTFRSYGAVAPGRQVELMSRFRDAADDCMLIED</sequence>
<keyword evidence="2" id="KW-0229">DNA integration</keyword>
<comment type="similarity">
    <text evidence="1">Belongs to the 'phage' integrase family.</text>
</comment>
<dbReference type="GO" id="GO:0006310">
    <property type="term" value="P:DNA recombination"/>
    <property type="evidence" value="ECO:0007669"/>
    <property type="project" value="UniProtKB-KW"/>
</dbReference>
<dbReference type="Gene3D" id="1.10.150.130">
    <property type="match status" value="1"/>
</dbReference>
<evidence type="ECO:0000256" key="3">
    <source>
        <dbReference type="ARBA" id="ARBA00023125"/>
    </source>
</evidence>
<dbReference type="InterPro" id="IPR050090">
    <property type="entry name" value="Tyrosine_recombinase_XerCD"/>
</dbReference>
<dbReference type="EMBL" id="LFTY01000001">
    <property type="protein sequence ID" value="KMW60728.1"/>
    <property type="molecule type" value="Genomic_DNA"/>
</dbReference>
<protein>
    <submittedName>
        <fullName evidence="6">Site-specific recombinase XerC</fullName>
    </submittedName>
</protein>
<dbReference type="Proteomes" id="UP000037178">
    <property type="component" value="Unassembled WGS sequence"/>
</dbReference>
<keyword evidence="3" id="KW-0238">DNA-binding</keyword>
<dbReference type="InterPro" id="IPR013762">
    <property type="entry name" value="Integrase-like_cat_sf"/>
</dbReference>
<evidence type="ECO:0000259" key="5">
    <source>
        <dbReference type="PROSITE" id="PS51898"/>
    </source>
</evidence>
<evidence type="ECO:0000256" key="4">
    <source>
        <dbReference type="ARBA" id="ARBA00023172"/>
    </source>
</evidence>
<dbReference type="PATRIC" id="fig|1675527.3.peg.954"/>
<dbReference type="GO" id="GO:0015074">
    <property type="term" value="P:DNA integration"/>
    <property type="evidence" value="ECO:0007669"/>
    <property type="project" value="UniProtKB-KW"/>
</dbReference>
<evidence type="ECO:0000256" key="1">
    <source>
        <dbReference type="ARBA" id="ARBA00008857"/>
    </source>
</evidence>
<comment type="caution">
    <text evidence="6">The sequence shown here is derived from an EMBL/GenBank/DDBJ whole genome shotgun (WGS) entry which is preliminary data.</text>
</comment>
<dbReference type="InterPro" id="IPR002104">
    <property type="entry name" value="Integrase_catalytic"/>
</dbReference>
<dbReference type="Pfam" id="PF00589">
    <property type="entry name" value="Phage_integrase"/>
    <property type="match status" value="1"/>
</dbReference>
<reference evidence="6 7" key="1">
    <citation type="submission" date="2015-06" db="EMBL/GenBank/DDBJ databases">
        <title>Draft genome sequence of an Alphaproteobacteria species associated to the Mediterranean sponge Oscarella lobularis.</title>
        <authorList>
            <person name="Jourda C."/>
            <person name="Santini S."/>
            <person name="Claverie J.-M."/>
        </authorList>
    </citation>
    <scope>NUCLEOTIDE SEQUENCE [LARGE SCALE GENOMIC DNA]</scope>
    <source>
        <strain evidence="6">IGS</strain>
    </source>
</reference>
<accession>A0A0J9H571</accession>
<dbReference type="PROSITE" id="PS51898">
    <property type="entry name" value="TYR_RECOMBINASE"/>
    <property type="match status" value="1"/>
</dbReference>
<dbReference type="RefSeq" id="WP_049641770.1">
    <property type="nucleotide sequence ID" value="NZ_LFTY01000001.1"/>
</dbReference>
<dbReference type="SUPFAM" id="SSF56349">
    <property type="entry name" value="DNA breaking-rejoining enzymes"/>
    <property type="match status" value="1"/>
</dbReference>
<dbReference type="STRING" id="1675527.AIOL_000892"/>
<dbReference type="GO" id="GO:0003677">
    <property type="term" value="F:DNA binding"/>
    <property type="evidence" value="ECO:0007669"/>
    <property type="project" value="UniProtKB-KW"/>
</dbReference>